<keyword evidence="5" id="KW-0547">Nucleotide-binding</keyword>
<evidence type="ECO:0000256" key="3">
    <source>
        <dbReference type="ARBA" id="ARBA00022553"/>
    </source>
</evidence>
<keyword evidence="7" id="KW-0067">ATP-binding</keyword>
<evidence type="ECO:0000256" key="1">
    <source>
        <dbReference type="ARBA" id="ARBA00000085"/>
    </source>
</evidence>
<evidence type="ECO:0000256" key="4">
    <source>
        <dbReference type="ARBA" id="ARBA00022679"/>
    </source>
</evidence>
<name>A0A2U1K768_9BACI</name>
<evidence type="ECO:0000256" key="5">
    <source>
        <dbReference type="ARBA" id="ARBA00022741"/>
    </source>
</evidence>
<keyword evidence="10" id="KW-1185">Reference proteome</keyword>
<dbReference type="SMART" id="SM00387">
    <property type="entry name" value="HATPase_c"/>
    <property type="match status" value="1"/>
</dbReference>
<evidence type="ECO:0000256" key="7">
    <source>
        <dbReference type="ARBA" id="ARBA00022840"/>
    </source>
</evidence>
<comment type="catalytic activity">
    <reaction evidence="1">
        <text>ATP + protein L-histidine = ADP + protein N-phospho-L-histidine.</text>
        <dbReference type="EC" id="2.7.13.3"/>
    </reaction>
</comment>
<dbReference type="OrthoDB" id="9767435at2"/>
<dbReference type="Pfam" id="PF02518">
    <property type="entry name" value="HATPase_c"/>
    <property type="match status" value="1"/>
</dbReference>
<reference evidence="9 10" key="1">
    <citation type="submission" date="2018-04" db="EMBL/GenBank/DDBJ databases">
        <title>Camelliibacillus theae gen. nov., sp. nov., isolated from Pu'er tea.</title>
        <authorList>
            <person name="Niu L."/>
        </authorList>
    </citation>
    <scope>NUCLEOTIDE SEQUENCE [LARGE SCALE GENOMIC DNA]</scope>
    <source>
        <strain evidence="9 10">T8</strain>
    </source>
</reference>
<evidence type="ECO:0000313" key="10">
    <source>
        <dbReference type="Proteomes" id="UP000245998"/>
    </source>
</evidence>
<proteinExistence type="predicted"/>
<comment type="caution">
    <text evidence="9">The sequence shown here is derived from an EMBL/GenBank/DDBJ whole genome shotgun (WGS) entry which is preliminary data.</text>
</comment>
<dbReference type="EC" id="2.7.13.3" evidence="2"/>
<keyword evidence="4" id="KW-0808">Transferase</keyword>
<dbReference type="SUPFAM" id="SSF55874">
    <property type="entry name" value="ATPase domain of HSP90 chaperone/DNA topoisomerase II/histidine kinase"/>
    <property type="match status" value="1"/>
</dbReference>
<evidence type="ECO:0000259" key="8">
    <source>
        <dbReference type="SMART" id="SM00387"/>
    </source>
</evidence>
<dbReference type="RefSeq" id="WP_116553350.1">
    <property type="nucleotide sequence ID" value="NZ_QCZG01000003.1"/>
</dbReference>
<evidence type="ECO:0000313" key="9">
    <source>
        <dbReference type="EMBL" id="PWA13064.1"/>
    </source>
</evidence>
<keyword evidence="3" id="KW-0597">Phosphoprotein</keyword>
<gene>
    <name evidence="9" type="ORF">DCC39_02735</name>
</gene>
<dbReference type="InterPro" id="IPR038424">
    <property type="entry name" value="H_kinase_PdtaS_GAF_sf"/>
</dbReference>
<keyword evidence="6 9" id="KW-0418">Kinase</keyword>
<dbReference type="Gene3D" id="3.30.450.280">
    <property type="entry name" value="GAF domain"/>
    <property type="match status" value="1"/>
</dbReference>
<sequence>MIKRQKVESLCHKHTNLTKEDIEKLYEVIKNLQIIADLSKANIFVDCPTIEGRHAIVVAEASPSTAKSVYKEPVVGKMAYEAFEPAVFFTLRTGKHMFLNRAITQEGKAVEQSVVPIKGLNDKVIGALIMEKDISEKLQYQNELKAFSKTTETLSEILIGLTENRPIIPEVMDEALFFVEPHNGNLLYYNPAAMNLVSEVCNLECKVDTLIKDYFHCVEDIIFAPEEVLMKEVIISKKVFEVKKLNLKKDGELNGILLIFRDLTELREKERELIVKSVAIREIHHRVKNNLQTVASLLRLQMKSVPVESKSYFLESLNRILSISSVYEIILSSSNVDEVDIYSLIKKIGDMLVYSEVNEDKSIGITYKGTKLLIHSQAAVTVALVINELIQNCIKHAFKGLQGGEIEVIFEHRNNIVQFQVNDNGIGYLPSSEPSIGLNIVKMLIEHDLSGQFEIERTDKGTSVHVKFLLDKED</sequence>
<dbReference type="InterPro" id="IPR036890">
    <property type="entry name" value="HATPase_C_sf"/>
</dbReference>
<protein>
    <recommendedName>
        <fullName evidence="2">histidine kinase</fullName>
        <ecNumber evidence="2">2.7.13.3</ecNumber>
    </recommendedName>
</protein>
<dbReference type="Proteomes" id="UP000245998">
    <property type="component" value="Unassembled WGS sequence"/>
</dbReference>
<dbReference type="Gene3D" id="3.30.450.20">
    <property type="entry name" value="PAS domain"/>
    <property type="match status" value="1"/>
</dbReference>
<dbReference type="Gene3D" id="3.30.565.10">
    <property type="entry name" value="Histidine kinase-like ATPase, C-terminal domain"/>
    <property type="match status" value="1"/>
</dbReference>
<dbReference type="Pfam" id="PF07568">
    <property type="entry name" value="HisKA_2"/>
    <property type="match status" value="1"/>
</dbReference>
<dbReference type="AlphaFoldDB" id="A0A2U1K768"/>
<organism evidence="9 10">
    <name type="scientific">Pueribacillus theae</name>
    <dbReference type="NCBI Taxonomy" id="2171751"/>
    <lineage>
        <taxon>Bacteria</taxon>
        <taxon>Bacillati</taxon>
        <taxon>Bacillota</taxon>
        <taxon>Bacilli</taxon>
        <taxon>Bacillales</taxon>
        <taxon>Bacillaceae</taxon>
        <taxon>Pueribacillus</taxon>
    </lineage>
</organism>
<evidence type="ECO:0000256" key="2">
    <source>
        <dbReference type="ARBA" id="ARBA00012438"/>
    </source>
</evidence>
<dbReference type="InterPro" id="IPR003594">
    <property type="entry name" value="HATPase_dom"/>
</dbReference>
<accession>A0A2U1K768</accession>
<dbReference type="GO" id="GO:0005524">
    <property type="term" value="F:ATP binding"/>
    <property type="evidence" value="ECO:0007669"/>
    <property type="project" value="UniProtKB-KW"/>
</dbReference>
<dbReference type="InterPro" id="IPR011495">
    <property type="entry name" value="Sig_transdc_His_kin_sub2_dim/P"/>
</dbReference>
<dbReference type="EMBL" id="QCZG01000003">
    <property type="protein sequence ID" value="PWA13064.1"/>
    <property type="molecule type" value="Genomic_DNA"/>
</dbReference>
<dbReference type="PANTHER" id="PTHR41523:SF8">
    <property type="entry name" value="ETHYLENE RESPONSE SENSOR PROTEIN"/>
    <property type="match status" value="1"/>
</dbReference>
<dbReference type="InterPro" id="IPR022066">
    <property type="entry name" value="PdtaS_GAF"/>
</dbReference>
<dbReference type="Pfam" id="PF12282">
    <property type="entry name" value="GAF_PdtaS"/>
    <property type="match status" value="1"/>
</dbReference>
<feature type="domain" description="Histidine kinase/HSP90-like ATPase" evidence="8">
    <location>
        <begin position="377"/>
        <end position="472"/>
    </location>
</feature>
<dbReference type="PANTHER" id="PTHR41523">
    <property type="entry name" value="TWO-COMPONENT SYSTEM SENSOR PROTEIN"/>
    <property type="match status" value="1"/>
</dbReference>
<evidence type="ECO:0000256" key="6">
    <source>
        <dbReference type="ARBA" id="ARBA00022777"/>
    </source>
</evidence>
<dbReference type="GO" id="GO:0004673">
    <property type="term" value="F:protein histidine kinase activity"/>
    <property type="evidence" value="ECO:0007669"/>
    <property type="project" value="UniProtKB-EC"/>
</dbReference>